<dbReference type="NCBIfam" id="NF008636">
    <property type="entry name" value="PRK11625.1"/>
    <property type="match status" value="1"/>
</dbReference>
<evidence type="ECO:0000313" key="1">
    <source>
        <dbReference type="EMBL" id="CDH23058.1"/>
    </source>
</evidence>
<gene>
    <name evidence="1" type="primary">rof</name>
    <name evidence="1" type="ORF">XBKB1_1490010</name>
</gene>
<dbReference type="AlphaFoldDB" id="A0A077PPX2"/>
<dbReference type="Proteomes" id="UP000028493">
    <property type="component" value="Unassembled WGS sequence"/>
</dbReference>
<protein>
    <submittedName>
        <fullName evidence="1">Modulator of Rho-dependent transcription termination</fullName>
    </submittedName>
</protein>
<evidence type="ECO:0000313" key="2">
    <source>
        <dbReference type="Proteomes" id="UP000028493"/>
    </source>
</evidence>
<dbReference type="InterPro" id="IPR023534">
    <property type="entry name" value="Rof/RNase_P-like"/>
</dbReference>
<dbReference type="InterPro" id="IPR009778">
    <property type="entry name" value="ROF"/>
</dbReference>
<dbReference type="Pfam" id="PF07073">
    <property type="entry name" value="ROF"/>
    <property type="match status" value="1"/>
</dbReference>
<sequence>MSIDTEYQPINCDDYDNLELACQHQLHLHIQLQGGDVFEGKANKLILRKKVEYILVESNEETRELRLDHIISFSNPEIGTIVIEHCSS</sequence>
<dbReference type="Gene3D" id="2.30.30.400">
    <property type="entry name" value="Rof-like"/>
    <property type="match status" value="1"/>
</dbReference>
<reference evidence="1" key="1">
    <citation type="submission" date="2013-07" db="EMBL/GenBank/DDBJ databases">
        <title>Sub-species coevolution in mutualistic symbiosis.</title>
        <authorList>
            <person name="Murfin K."/>
            <person name="Klassen J."/>
            <person name="Lee M."/>
            <person name="Forst S."/>
            <person name="Stock P."/>
            <person name="Goodrich-Blair H."/>
        </authorList>
    </citation>
    <scope>NUCLEOTIDE SEQUENCE [LARGE SCALE GENOMIC DNA]</scope>
    <source>
        <strain evidence="1">Kraussei Becker Underwood</strain>
    </source>
</reference>
<dbReference type="InterPro" id="IPR038626">
    <property type="entry name" value="Rof-like_sf"/>
</dbReference>
<comment type="caution">
    <text evidence="1">The sequence shown here is derived from an EMBL/GenBank/DDBJ whole genome shotgun (WGS) entry which is preliminary data.</text>
</comment>
<accession>A0A077PPX2</accession>
<dbReference type="EMBL" id="CBSZ010000056">
    <property type="protein sequence ID" value="CDH23058.1"/>
    <property type="molecule type" value="Genomic_DNA"/>
</dbReference>
<dbReference type="SUPFAM" id="SSF101744">
    <property type="entry name" value="Rof/RNase P subunit-like"/>
    <property type="match status" value="1"/>
</dbReference>
<name>A0A077PPX2_XENBV</name>
<dbReference type="HOGENOM" id="CLU_176324_0_1_6"/>
<dbReference type="RefSeq" id="WP_038195281.1">
    <property type="nucleotide sequence ID" value="NZ_CAWLXS010000145.1"/>
</dbReference>
<proteinExistence type="predicted"/>
<organism evidence="1 2">
    <name type="scientific">Xenorhabdus bovienii str. kraussei Becker Underwood</name>
    <dbReference type="NCBI Taxonomy" id="1398204"/>
    <lineage>
        <taxon>Bacteria</taxon>
        <taxon>Pseudomonadati</taxon>
        <taxon>Pseudomonadota</taxon>
        <taxon>Gammaproteobacteria</taxon>
        <taxon>Enterobacterales</taxon>
        <taxon>Morganellaceae</taxon>
        <taxon>Xenorhabdus</taxon>
    </lineage>
</organism>